<dbReference type="Proteomes" id="UP001153712">
    <property type="component" value="Chromosome 5"/>
</dbReference>
<accession>A0A9N9XPS9</accession>
<name>A0A9N9XPS9_PHYSR</name>
<dbReference type="OrthoDB" id="6606974at2759"/>
<evidence type="ECO:0000313" key="2">
    <source>
        <dbReference type="EMBL" id="CAG9862592.1"/>
    </source>
</evidence>
<dbReference type="PANTHER" id="PTHR33964">
    <property type="entry name" value="RE45066P-RELATED"/>
    <property type="match status" value="1"/>
</dbReference>
<dbReference type="EMBL" id="OU900098">
    <property type="protein sequence ID" value="CAG9862592.1"/>
    <property type="molecule type" value="Genomic_DNA"/>
</dbReference>
<feature type="chain" id="PRO_5040250003" evidence="1">
    <location>
        <begin position="28"/>
        <end position="246"/>
    </location>
</feature>
<organism evidence="2 3">
    <name type="scientific">Phyllotreta striolata</name>
    <name type="common">Striped flea beetle</name>
    <name type="synonym">Crioceris striolata</name>
    <dbReference type="NCBI Taxonomy" id="444603"/>
    <lineage>
        <taxon>Eukaryota</taxon>
        <taxon>Metazoa</taxon>
        <taxon>Ecdysozoa</taxon>
        <taxon>Arthropoda</taxon>
        <taxon>Hexapoda</taxon>
        <taxon>Insecta</taxon>
        <taxon>Pterygota</taxon>
        <taxon>Neoptera</taxon>
        <taxon>Endopterygota</taxon>
        <taxon>Coleoptera</taxon>
        <taxon>Polyphaga</taxon>
        <taxon>Cucujiformia</taxon>
        <taxon>Chrysomeloidea</taxon>
        <taxon>Chrysomelidae</taxon>
        <taxon>Galerucinae</taxon>
        <taxon>Alticini</taxon>
        <taxon>Phyllotreta</taxon>
    </lineage>
</organism>
<keyword evidence="1" id="KW-0732">Signal</keyword>
<dbReference type="AlphaFoldDB" id="A0A9N9XPS9"/>
<keyword evidence="3" id="KW-1185">Reference proteome</keyword>
<feature type="signal peptide" evidence="1">
    <location>
        <begin position="1"/>
        <end position="27"/>
    </location>
</feature>
<proteinExistence type="predicted"/>
<evidence type="ECO:0000256" key="1">
    <source>
        <dbReference type="SAM" id="SignalP"/>
    </source>
</evidence>
<reference evidence="2" key="1">
    <citation type="submission" date="2022-01" db="EMBL/GenBank/DDBJ databases">
        <authorList>
            <person name="King R."/>
        </authorList>
    </citation>
    <scope>NUCLEOTIDE SEQUENCE</scope>
</reference>
<sequence length="246" mass="27845">MSNFQNMREFIFLVFIIYLQKMGMTTAQQSCEVNCNEDKLISFLAGIEVLSPESIFNLAITNLDSICSQLTENLKSIEKPFNDCKTKDSRGLYISLIRGVQAFHKRICCTDTNTGYIKKFYTVHPCLFELRQDFEGCNGPADWHEEPENRKVCKTYKNIVDCYYIKSAKVCGKQAAIAMTKLIEDVIENVLGYSCKGVNSFPYVKDVMPDKYIEKLSSSKVDALSVATSVITAGVIFNILSILDFF</sequence>
<protein>
    <submittedName>
        <fullName evidence="2">Uncharacterized protein</fullName>
    </submittedName>
</protein>
<evidence type="ECO:0000313" key="3">
    <source>
        <dbReference type="Proteomes" id="UP001153712"/>
    </source>
</evidence>
<gene>
    <name evidence="2" type="ORF">PHYEVI_LOCUS8901</name>
</gene>
<dbReference type="PANTHER" id="PTHR33964:SF1">
    <property type="entry name" value="RE45066P"/>
    <property type="match status" value="1"/>
</dbReference>